<accession>A0A3B1DQJ8</accession>
<name>A0A3B1DQJ8_9ZZZZ</name>
<protein>
    <recommendedName>
        <fullName evidence="2">Metal-binding protein</fullName>
    </recommendedName>
</protein>
<organism evidence="1">
    <name type="scientific">hydrothermal vent metagenome</name>
    <dbReference type="NCBI Taxonomy" id="652676"/>
    <lineage>
        <taxon>unclassified sequences</taxon>
        <taxon>metagenomes</taxon>
        <taxon>ecological metagenomes</taxon>
    </lineage>
</organism>
<sequence>MIDAGKTYTRETFHADLAARFGPDARFHSCSINNMTADDLLGFLVGRGKLSGDIDGEFTMDPTNMCSH</sequence>
<dbReference type="EMBL" id="UOGK01000140">
    <property type="protein sequence ID" value="VAX38404.1"/>
    <property type="molecule type" value="Genomic_DNA"/>
</dbReference>
<dbReference type="InterPro" id="IPR019620">
    <property type="entry name" value="Metal-bd_prot_put"/>
</dbReference>
<reference evidence="1" key="1">
    <citation type="submission" date="2018-06" db="EMBL/GenBank/DDBJ databases">
        <authorList>
            <person name="Zhirakovskaya E."/>
        </authorList>
    </citation>
    <scope>NUCLEOTIDE SEQUENCE</scope>
</reference>
<evidence type="ECO:0008006" key="2">
    <source>
        <dbReference type="Google" id="ProtNLM"/>
    </source>
</evidence>
<evidence type="ECO:0000313" key="1">
    <source>
        <dbReference type="EMBL" id="VAX38404.1"/>
    </source>
</evidence>
<gene>
    <name evidence="1" type="ORF">MNBD_PLANCTO03-1943</name>
</gene>
<dbReference type="Pfam" id="PF10678">
    <property type="entry name" value="DUF2492"/>
    <property type="match status" value="1"/>
</dbReference>
<proteinExistence type="predicted"/>
<dbReference type="AlphaFoldDB" id="A0A3B1DQJ8"/>